<gene>
    <name evidence="10" type="ORF">D8M06_06210</name>
</gene>
<name>A0A495A7Z3_9BACI</name>
<dbReference type="PROSITE" id="PS51935">
    <property type="entry name" value="NLPC_P60"/>
    <property type="match status" value="1"/>
</dbReference>
<keyword evidence="5" id="KW-0378">Hydrolase</keyword>
<evidence type="ECO:0000259" key="9">
    <source>
        <dbReference type="PROSITE" id="PS51935"/>
    </source>
</evidence>
<comment type="similarity">
    <text evidence="1">Belongs to the peptidase C40 family.</text>
</comment>
<evidence type="ECO:0000256" key="2">
    <source>
        <dbReference type="ARBA" id="ARBA00022670"/>
    </source>
</evidence>
<comment type="caution">
    <text evidence="10">The sequence shown here is derived from an EMBL/GenBank/DDBJ whole genome shotgun (WGS) entry which is preliminary data.</text>
</comment>
<feature type="domain" description="LysM" evidence="8">
    <location>
        <begin position="28"/>
        <end position="71"/>
    </location>
</feature>
<dbReference type="Gene3D" id="3.10.350.10">
    <property type="entry name" value="LysM domain"/>
    <property type="match status" value="3"/>
</dbReference>
<evidence type="ECO:0000256" key="7">
    <source>
        <dbReference type="SAM" id="SignalP"/>
    </source>
</evidence>
<dbReference type="AlphaFoldDB" id="A0A495A7Z3"/>
<dbReference type="InterPro" id="IPR000064">
    <property type="entry name" value="NLP_P60_dom"/>
</dbReference>
<dbReference type="PROSITE" id="PS51782">
    <property type="entry name" value="LYSM"/>
    <property type="match status" value="3"/>
</dbReference>
<sequence>MKKHILSVALASTILLTGNALTAEASANTYTVHSGDTLWSISQKSNVSISNLLDWNNLSSSSIYVGQTLYIAKKATPSSMTYTVTSGDSLYSIAKNHHTSVDSIKKWNNLTSNTIYVGQTLKLSDVENKTNQQFHTVKAGDSLYAIASKYGTTVQNIKQINGLSSNTIYAGQKLQLSSSNLTQPAPNVVHSIIAEGKKYMGVPYVWGGTSPSGFDCSGFLNYVFSKNGISIPRTVETIWKAGKTVSSPSKGDLVFFETYKTGPSHAGIYLGNKQFLHASSSKGVTISSMDNSYWSARYLGAKKLH</sequence>
<dbReference type="Pfam" id="PF00877">
    <property type="entry name" value="NLPC_P60"/>
    <property type="match status" value="1"/>
</dbReference>
<feature type="domain" description="NlpC/P60" evidence="9">
    <location>
        <begin position="186"/>
        <end position="305"/>
    </location>
</feature>
<evidence type="ECO:0000256" key="3">
    <source>
        <dbReference type="ARBA" id="ARBA00022729"/>
    </source>
</evidence>
<feature type="chain" id="PRO_5038995812" evidence="7">
    <location>
        <begin position="23"/>
        <end position="305"/>
    </location>
</feature>
<feature type="domain" description="LysM" evidence="8">
    <location>
        <begin position="133"/>
        <end position="176"/>
    </location>
</feature>
<organism evidence="10 11">
    <name type="scientific">Oceanobacillus halophilus</name>
    <dbReference type="NCBI Taxonomy" id="930130"/>
    <lineage>
        <taxon>Bacteria</taxon>
        <taxon>Bacillati</taxon>
        <taxon>Bacillota</taxon>
        <taxon>Bacilli</taxon>
        <taxon>Bacillales</taxon>
        <taxon>Bacillaceae</taxon>
        <taxon>Oceanobacillus</taxon>
    </lineage>
</organism>
<evidence type="ECO:0000256" key="4">
    <source>
        <dbReference type="ARBA" id="ARBA00022737"/>
    </source>
</evidence>
<dbReference type="Gene3D" id="3.90.1720.10">
    <property type="entry name" value="endopeptidase domain like (from Nostoc punctiforme)"/>
    <property type="match status" value="1"/>
</dbReference>
<dbReference type="Proteomes" id="UP000269301">
    <property type="component" value="Unassembled WGS sequence"/>
</dbReference>
<evidence type="ECO:0000259" key="8">
    <source>
        <dbReference type="PROSITE" id="PS51782"/>
    </source>
</evidence>
<accession>A0A495A7Z3</accession>
<proteinExistence type="inferred from homology"/>
<dbReference type="PANTHER" id="PTHR47360:SF1">
    <property type="entry name" value="ENDOPEPTIDASE NLPC-RELATED"/>
    <property type="match status" value="1"/>
</dbReference>
<feature type="signal peptide" evidence="7">
    <location>
        <begin position="1"/>
        <end position="22"/>
    </location>
</feature>
<dbReference type="CDD" id="cd00118">
    <property type="entry name" value="LysM"/>
    <property type="match status" value="3"/>
</dbReference>
<protein>
    <submittedName>
        <fullName evidence="10">Peptidoglycan endopeptidase</fullName>
    </submittedName>
</protein>
<evidence type="ECO:0000313" key="11">
    <source>
        <dbReference type="Proteomes" id="UP000269301"/>
    </source>
</evidence>
<keyword evidence="3 7" id="KW-0732">Signal</keyword>
<dbReference type="SUPFAM" id="SSF54106">
    <property type="entry name" value="LysM domain"/>
    <property type="match status" value="3"/>
</dbReference>
<dbReference type="Pfam" id="PF01476">
    <property type="entry name" value="LysM"/>
    <property type="match status" value="3"/>
</dbReference>
<dbReference type="InterPro" id="IPR036779">
    <property type="entry name" value="LysM_dom_sf"/>
</dbReference>
<keyword evidence="6" id="KW-0788">Thiol protease</keyword>
<evidence type="ECO:0000313" key="10">
    <source>
        <dbReference type="EMBL" id="RKQ35912.1"/>
    </source>
</evidence>
<keyword evidence="2" id="KW-0645">Protease</keyword>
<dbReference type="InterPro" id="IPR018392">
    <property type="entry name" value="LysM"/>
</dbReference>
<evidence type="ECO:0000256" key="5">
    <source>
        <dbReference type="ARBA" id="ARBA00022801"/>
    </source>
</evidence>
<dbReference type="GO" id="GO:0006508">
    <property type="term" value="P:proteolysis"/>
    <property type="evidence" value="ECO:0007669"/>
    <property type="project" value="UniProtKB-KW"/>
</dbReference>
<evidence type="ECO:0000256" key="1">
    <source>
        <dbReference type="ARBA" id="ARBA00007074"/>
    </source>
</evidence>
<dbReference type="InterPro" id="IPR052062">
    <property type="entry name" value="Murein_DD/LD_carboxypeptidase"/>
</dbReference>
<dbReference type="PANTHER" id="PTHR47360">
    <property type="entry name" value="MUREIN DD-ENDOPEPTIDASE MEPS/MUREIN LD-CARBOXYPEPTIDASE"/>
    <property type="match status" value="1"/>
</dbReference>
<dbReference type="OrthoDB" id="9813368at2"/>
<keyword evidence="4" id="KW-0677">Repeat</keyword>
<dbReference type="SUPFAM" id="SSF54001">
    <property type="entry name" value="Cysteine proteinases"/>
    <property type="match status" value="1"/>
</dbReference>
<keyword evidence="11" id="KW-1185">Reference proteome</keyword>
<dbReference type="EMBL" id="RBZP01000002">
    <property type="protein sequence ID" value="RKQ35912.1"/>
    <property type="molecule type" value="Genomic_DNA"/>
</dbReference>
<evidence type="ECO:0000256" key="6">
    <source>
        <dbReference type="ARBA" id="ARBA00022807"/>
    </source>
</evidence>
<reference evidence="10 11" key="1">
    <citation type="journal article" date="2016" name="Int. J. Syst. Evol. Microbiol.">
        <title>Oceanobacillus halophilus sp. nov., a novel moderately halophilic bacterium from a hypersaline lake.</title>
        <authorList>
            <person name="Amoozegar M.A."/>
            <person name="Bagheri M."/>
            <person name="Makhdoumi A."/>
            <person name="Nikou M.M."/>
            <person name="Fazeli S.A.S."/>
            <person name="Schumann P."/>
            <person name="Sproer C."/>
            <person name="Sanchez-Porro C."/>
            <person name="Ventosa A."/>
        </authorList>
    </citation>
    <scope>NUCLEOTIDE SEQUENCE [LARGE SCALE GENOMIC DNA]</scope>
    <source>
        <strain evidence="10 11">DSM 23996</strain>
    </source>
</reference>
<dbReference type="GO" id="GO:0008234">
    <property type="term" value="F:cysteine-type peptidase activity"/>
    <property type="evidence" value="ECO:0007669"/>
    <property type="project" value="UniProtKB-KW"/>
</dbReference>
<feature type="domain" description="LysM" evidence="8">
    <location>
        <begin position="80"/>
        <end position="123"/>
    </location>
</feature>
<dbReference type="InterPro" id="IPR038765">
    <property type="entry name" value="Papain-like_cys_pep_sf"/>
</dbReference>
<dbReference type="SMART" id="SM00257">
    <property type="entry name" value="LysM"/>
    <property type="match status" value="3"/>
</dbReference>